<dbReference type="InterPro" id="IPR002935">
    <property type="entry name" value="SAM_O-MeTrfase"/>
</dbReference>
<dbReference type="HAMAP" id="MF_02217">
    <property type="entry name" value="TrmR_methyltr"/>
    <property type="match status" value="1"/>
</dbReference>
<dbReference type="OrthoDB" id="9799672at2"/>
<dbReference type="GO" id="GO:0008171">
    <property type="term" value="F:O-methyltransferase activity"/>
    <property type="evidence" value="ECO:0007669"/>
    <property type="project" value="InterPro"/>
</dbReference>
<dbReference type="InterPro" id="IPR029063">
    <property type="entry name" value="SAM-dependent_MTases_sf"/>
</dbReference>
<dbReference type="Gene3D" id="3.40.50.150">
    <property type="entry name" value="Vaccinia Virus protein VP39"/>
    <property type="match status" value="1"/>
</dbReference>
<sequence>MPKILPEDVQQYIRNLIPPRDELLSFMEKTAAEKVVPIVEPEVAQLLYWLALSHKCSRVLEIGTGIGYSTLWLAKAVIPVGGKITTIEINKPRYDTACENFRRAGLVENIELIFGDAREILFDLSGPYDLIFLDAAKGKYLEFLEKCVDILQPGGILAAEDVFMRGMVISGEIDKRRNKTAVSRLKDYLERIIQHPQLETTIIPMGDGIALSLKKQNEINNRSVTGR</sequence>
<dbReference type="GO" id="GO:0030488">
    <property type="term" value="P:tRNA methylation"/>
    <property type="evidence" value="ECO:0007669"/>
    <property type="project" value="UniProtKB-UniRule"/>
</dbReference>
<comment type="caution">
    <text evidence="4">Lacks conserved residue(s) required for the propagation of feature annotation.</text>
</comment>
<reference evidence="5 6" key="1">
    <citation type="journal article" date="2009" name="Stand. Genomic Sci.">
        <title>Complete genome sequence of Desulfotomaculum acetoxidans type strain (5575).</title>
        <authorList>
            <person name="Spring S."/>
            <person name="Lapidus A."/>
            <person name="Schroder M."/>
            <person name="Gleim D."/>
            <person name="Sims D."/>
            <person name="Meincke L."/>
            <person name="Glavina Del Rio T."/>
            <person name="Tice H."/>
            <person name="Copeland A."/>
            <person name="Cheng J.F."/>
            <person name="Lucas S."/>
            <person name="Chen F."/>
            <person name="Nolan M."/>
            <person name="Bruce D."/>
            <person name="Goodwin L."/>
            <person name="Pitluck S."/>
            <person name="Ivanova N."/>
            <person name="Mavromatis K."/>
            <person name="Mikhailova N."/>
            <person name="Pati A."/>
            <person name="Chen A."/>
            <person name="Palaniappan K."/>
            <person name="Land M."/>
            <person name="Hauser L."/>
            <person name="Chang Y.J."/>
            <person name="Jeffries C.D."/>
            <person name="Chain P."/>
            <person name="Saunders E."/>
            <person name="Brettin T."/>
            <person name="Detter J.C."/>
            <person name="Goker M."/>
            <person name="Bristow J."/>
            <person name="Eisen J.A."/>
            <person name="Markowitz V."/>
            <person name="Hugenholtz P."/>
            <person name="Kyrpides N.C."/>
            <person name="Klenk H.P."/>
            <person name="Han C."/>
        </authorList>
    </citation>
    <scope>NUCLEOTIDE SEQUENCE [LARGE SCALE GENOMIC DNA]</scope>
    <source>
        <strain evidence="6">ATCC 49208 / DSM 771 / VKM B-1644</strain>
    </source>
</reference>
<evidence type="ECO:0000256" key="2">
    <source>
        <dbReference type="ARBA" id="ARBA00022679"/>
    </source>
</evidence>
<dbReference type="PROSITE" id="PS51682">
    <property type="entry name" value="SAM_OMT_I"/>
    <property type="match status" value="1"/>
</dbReference>
<keyword evidence="6" id="KW-1185">Reference proteome</keyword>
<dbReference type="Proteomes" id="UP000002217">
    <property type="component" value="Chromosome"/>
</dbReference>
<accession>C8W1W7</accession>
<evidence type="ECO:0000313" key="6">
    <source>
        <dbReference type="Proteomes" id="UP000002217"/>
    </source>
</evidence>
<dbReference type="PANTHER" id="PTHR10509">
    <property type="entry name" value="O-METHYLTRANSFERASE-RELATED"/>
    <property type="match status" value="1"/>
</dbReference>
<dbReference type="GO" id="GO:0008757">
    <property type="term" value="F:S-adenosylmethionine-dependent methyltransferase activity"/>
    <property type="evidence" value="ECO:0007669"/>
    <property type="project" value="TreeGrafter"/>
</dbReference>
<dbReference type="InterPro" id="IPR050362">
    <property type="entry name" value="Cation-dep_OMT"/>
</dbReference>
<evidence type="ECO:0000256" key="4">
    <source>
        <dbReference type="HAMAP-Rule" id="MF_02217"/>
    </source>
</evidence>
<comment type="catalytic activity">
    <reaction evidence="4">
        <text>5-hydroxyuridine(34) in tRNA + S-adenosyl-L-methionine = 5-methoxyuridine(34) in tRNA + S-adenosyl-L-homocysteine + H(+)</text>
        <dbReference type="Rhea" id="RHEA:60524"/>
        <dbReference type="Rhea" id="RHEA-COMP:13381"/>
        <dbReference type="Rhea" id="RHEA-COMP:15591"/>
        <dbReference type="ChEBI" id="CHEBI:15378"/>
        <dbReference type="ChEBI" id="CHEBI:57856"/>
        <dbReference type="ChEBI" id="CHEBI:59789"/>
        <dbReference type="ChEBI" id="CHEBI:136877"/>
        <dbReference type="ChEBI" id="CHEBI:143860"/>
    </reaction>
</comment>
<dbReference type="PANTHER" id="PTHR10509:SF14">
    <property type="entry name" value="CAFFEOYL-COA O-METHYLTRANSFERASE 3-RELATED"/>
    <property type="match status" value="1"/>
</dbReference>
<evidence type="ECO:0000313" key="5">
    <source>
        <dbReference type="EMBL" id="ACV63588.1"/>
    </source>
</evidence>
<dbReference type="EC" id="2.1.1.-" evidence="4"/>
<feature type="binding site" evidence="4">
    <location>
        <position position="134"/>
    </location>
    <ligand>
        <name>S-adenosyl-L-methionine</name>
        <dbReference type="ChEBI" id="CHEBI:59789"/>
    </ligand>
</feature>
<dbReference type="KEGG" id="dae:Dtox_2823"/>
<feature type="binding site" evidence="4">
    <location>
        <position position="69"/>
    </location>
    <ligand>
        <name>S-adenosyl-L-methionine</name>
        <dbReference type="ChEBI" id="CHEBI:59789"/>
    </ligand>
</feature>
<feature type="binding site" evidence="4">
    <location>
        <position position="39"/>
    </location>
    <ligand>
        <name>S-adenosyl-L-methionine</name>
        <dbReference type="ChEBI" id="CHEBI:59789"/>
    </ligand>
</feature>
<evidence type="ECO:0000256" key="1">
    <source>
        <dbReference type="ARBA" id="ARBA00022603"/>
    </source>
</evidence>
<protein>
    <recommendedName>
        <fullName evidence="4">tRNA 5-hydroxyuridine methyltransferase</fullName>
        <ecNumber evidence="4">2.1.1.-</ecNumber>
    </recommendedName>
    <alternativeName>
        <fullName evidence="4">ho5U methyltransferase</fullName>
    </alternativeName>
</protein>
<dbReference type="InterPro" id="IPR043675">
    <property type="entry name" value="TrmR_methyltr"/>
</dbReference>
<feature type="binding site" evidence="4">
    <location>
        <begin position="116"/>
        <end position="117"/>
    </location>
    <ligand>
        <name>S-adenosyl-L-methionine</name>
        <dbReference type="ChEBI" id="CHEBI:59789"/>
    </ligand>
</feature>
<evidence type="ECO:0000256" key="3">
    <source>
        <dbReference type="ARBA" id="ARBA00022691"/>
    </source>
</evidence>
<dbReference type="STRING" id="485916.Dtox_2823"/>
<keyword evidence="1 4" id="KW-0489">Methyltransferase</keyword>
<comment type="subunit">
    <text evidence="4">Homodimer.</text>
</comment>
<dbReference type="SUPFAM" id="SSF53335">
    <property type="entry name" value="S-adenosyl-L-methionine-dependent methyltransferases"/>
    <property type="match status" value="1"/>
</dbReference>
<organism evidence="5 6">
    <name type="scientific">Desulfofarcimen acetoxidans (strain ATCC 49208 / DSM 771 / KCTC 5769 / VKM B-1644 / 5575)</name>
    <name type="common">Desulfotomaculum acetoxidans</name>
    <dbReference type="NCBI Taxonomy" id="485916"/>
    <lineage>
        <taxon>Bacteria</taxon>
        <taxon>Bacillati</taxon>
        <taxon>Bacillota</taxon>
        <taxon>Clostridia</taxon>
        <taxon>Eubacteriales</taxon>
        <taxon>Peptococcaceae</taxon>
        <taxon>Desulfofarcimen</taxon>
    </lineage>
</organism>
<comment type="similarity">
    <text evidence="4">Belongs to the class I-like SAM-binding methyltransferase superfamily. Cation-dependent O-methyltransferase family.</text>
</comment>
<name>C8W1W7_DESAS</name>
<keyword evidence="2 4" id="KW-0808">Transferase</keyword>
<dbReference type="AlphaFoldDB" id="C8W1W7"/>
<dbReference type="Pfam" id="PF01596">
    <property type="entry name" value="Methyltransf_3"/>
    <property type="match status" value="1"/>
</dbReference>
<gene>
    <name evidence="4" type="primary">trmR</name>
    <name evidence="5" type="ordered locus">Dtox_2823</name>
</gene>
<dbReference type="GO" id="GO:0016300">
    <property type="term" value="F:tRNA (uridine) methyltransferase activity"/>
    <property type="evidence" value="ECO:0007669"/>
    <property type="project" value="UniProtKB-UniRule"/>
</dbReference>
<dbReference type="eggNOG" id="COG4122">
    <property type="taxonomic scope" value="Bacteria"/>
</dbReference>
<keyword evidence="4" id="KW-0819">tRNA processing</keyword>
<proteinExistence type="inferred from homology"/>
<feature type="binding site" evidence="4">
    <location>
        <position position="88"/>
    </location>
    <ligand>
        <name>S-adenosyl-L-methionine</name>
        <dbReference type="ChEBI" id="CHEBI:59789"/>
    </ligand>
</feature>
<dbReference type="EMBL" id="CP001720">
    <property type="protein sequence ID" value="ACV63588.1"/>
    <property type="molecule type" value="Genomic_DNA"/>
</dbReference>
<keyword evidence="3 4" id="KW-0949">S-adenosyl-L-methionine</keyword>
<comment type="function">
    <text evidence="4">Catalyzes the methylation of 5-hydroxyuridine (ho5U) to form 5-methoxyuridine (mo5U) at position 34 in tRNAs.</text>
</comment>
<dbReference type="CDD" id="cd02440">
    <property type="entry name" value="AdoMet_MTases"/>
    <property type="match status" value="1"/>
</dbReference>
<dbReference type="RefSeq" id="WP_015758281.1">
    <property type="nucleotide sequence ID" value="NC_013216.1"/>
</dbReference>
<dbReference type="HOGENOM" id="CLU_067676_4_0_9"/>